<reference evidence="1" key="1">
    <citation type="submission" date="2023-05" db="EMBL/GenBank/DDBJ databases">
        <authorList>
            <person name="Stuckert A."/>
        </authorList>
    </citation>
    <scope>NUCLEOTIDE SEQUENCE</scope>
</reference>
<name>A0ABN9DFH5_9NEOB</name>
<evidence type="ECO:0000313" key="2">
    <source>
        <dbReference type="Proteomes" id="UP001162483"/>
    </source>
</evidence>
<keyword evidence="2" id="KW-1185">Reference proteome</keyword>
<gene>
    <name evidence="1" type="ORF">SPARVUS_LOCUS7229121</name>
</gene>
<accession>A0ABN9DFH5</accession>
<proteinExistence type="predicted"/>
<sequence>MVNFIRLSVRKGKRACLWAICAKECEGLFLPPSPQAFCTTVRLGPLSPFPLLYRCLPAPPLLSPDLSGKTDPFHSIIPRALCSSSTSSSSYCNCPHRGHVALRSVRHVYRTLTKPLLTAFVPRTCNRGIRRRFIPFPADSRISVASCKKWLTEQAQWCHDELPMADI</sequence>
<organism evidence="1 2">
    <name type="scientific">Staurois parvus</name>
    <dbReference type="NCBI Taxonomy" id="386267"/>
    <lineage>
        <taxon>Eukaryota</taxon>
        <taxon>Metazoa</taxon>
        <taxon>Chordata</taxon>
        <taxon>Craniata</taxon>
        <taxon>Vertebrata</taxon>
        <taxon>Euteleostomi</taxon>
        <taxon>Amphibia</taxon>
        <taxon>Batrachia</taxon>
        <taxon>Anura</taxon>
        <taxon>Neobatrachia</taxon>
        <taxon>Ranoidea</taxon>
        <taxon>Ranidae</taxon>
        <taxon>Staurois</taxon>
    </lineage>
</organism>
<protein>
    <submittedName>
        <fullName evidence="1">Uncharacterized protein</fullName>
    </submittedName>
</protein>
<evidence type="ECO:0000313" key="1">
    <source>
        <dbReference type="EMBL" id="CAI9571328.1"/>
    </source>
</evidence>
<dbReference type="Proteomes" id="UP001162483">
    <property type="component" value="Unassembled WGS sequence"/>
</dbReference>
<dbReference type="EMBL" id="CATNWA010014394">
    <property type="protein sequence ID" value="CAI9571328.1"/>
    <property type="molecule type" value="Genomic_DNA"/>
</dbReference>
<comment type="caution">
    <text evidence="1">The sequence shown here is derived from an EMBL/GenBank/DDBJ whole genome shotgun (WGS) entry which is preliminary data.</text>
</comment>